<evidence type="ECO:0000256" key="1">
    <source>
        <dbReference type="ARBA" id="ARBA00023002"/>
    </source>
</evidence>
<name>A0AA39WHL2_9PEZI</name>
<protein>
    <recommendedName>
        <fullName evidence="4">Gfo/Idh/MocA family oxidoreductase</fullName>
    </recommendedName>
</protein>
<dbReference type="SUPFAM" id="SSF55347">
    <property type="entry name" value="Glyceraldehyde-3-phosphate dehydrogenase-like, C-terminal domain"/>
    <property type="match status" value="1"/>
</dbReference>
<accession>A0AA39WHL2</accession>
<organism evidence="2 3">
    <name type="scientific">Bombardia bombarda</name>
    <dbReference type="NCBI Taxonomy" id="252184"/>
    <lineage>
        <taxon>Eukaryota</taxon>
        <taxon>Fungi</taxon>
        <taxon>Dikarya</taxon>
        <taxon>Ascomycota</taxon>
        <taxon>Pezizomycotina</taxon>
        <taxon>Sordariomycetes</taxon>
        <taxon>Sordariomycetidae</taxon>
        <taxon>Sordariales</taxon>
        <taxon>Lasiosphaeriaceae</taxon>
        <taxon>Bombardia</taxon>
    </lineage>
</organism>
<comment type="caution">
    <text evidence="2">The sequence shown here is derived from an EMBL/GenBank/DDBJ whole genome shotgun (WGS) entry which is preliminary data.</text>
</comment>
<evidence type="ECO:0000313" key="2">
    <source>
        <dbReference type="EMBL" id="KAK0615550.1"/>
    </source>
</evidence>
<evidence type="ECO:0000313" key="3">
    <source>
        <dbReference type="Proteomes" id="UP001174934"/>
    </source>
</evidence>
<reference evidence="2" key="1">
    <citation type="submission" date="2023-06" db="EMBL/GenBank/DDBJ databases">
        <title>Genome-scale phylogeny and comparative genomics of the fungal order Sordariales.</title>
        <authorList>
            <consortium name="Lawrence Berkeley National Laboratory"/>
            <person name="Hensen N."/>
            <person name="Bonometti L."/>
            <person name="Westerberg I."/>
            <person name="Brannstrom I.O."/>
            <person name="Guillou S."/>
            <person name="Cros-Aarteil S."/>
            <person name="Calhoun S."/>
            <person name="Haridas S."/>
            <person name="Kuo A."/>
            <person name="Mondo S."/>
            <person name="Pangilinan J."/>
            <person name="Riley R."/>
            <person name="LaButti K."/>
            <person name="Andreopoulos B."/>
            <person name="Lipzen A."/>
            <person name="Chen C."/>
            <person name="Yanf M."/>
            <person name="Daum C."/>
            <person name="Ng V."/>
            <person name="Clum A."/>
            <person name="Steindorff A."/>
            <person name="Ohm R."/>
            <person name="Martin F."/>
            <person name="Silar P."/>
            <person name="Natvig D."/>
            <person name="Lalanne C."/>
            <person name="Gautier V."/>
            <person name="Ament-velasquez S.L."/>
            <person name="Kruys A."/>
            <person name="Hutchinson M.I."/>
            <person name="Powell A.J."/>
            <person name="Barry K."/>
            <person name="Miller A.N."/>
            <person name="Grigoriev I.V."/>
            <person name="Debuchy R."/>
            <person name="Gladieux P."/>
            <person name="Thoren M.H."/>
            <person name="Johannesson H."/>
        </authorList>
    </citation>
    <scope>NUCLEOTIDE SEQUENCE</scope>
    <source>
        <strain evidence="2">SMH3391-2</strain>
    </source>
</reference>
<sequence>WGTSKNDIHSNYAIAGGNIMAMGCYNLAAMRQAVGAEPAECTECTTHHYTDGIHDKCDWDFSAKFRFPNGATGAARSTLSGPTLWTPSHITVATKETRVADATLADGQEKFRVREVTLRGLIHAIAWHRIDVKDSFEVRAKGGATIRKWTESKSHKAYSFKEAGGEFADLPGEDWWMSYRYQIEEFVNRVKGRKTQTWVEHEDSVNNMRMVDMAYEKSGLGPRPSMGFKA</sequence>
<dbReference type="PANTHER" id="PTHR22604:SF105">
    <property type="entry name" value="TRANS-1,2-DIHYDROBENZENE-1,2-DIOL DEHYDROGENASE"/>
    <property type="match status" value="1"/>
</dbReference>
<evidence type="ECO:0008006" key="4">
    <source>
        <dbReference type="Google" id="ProtNLM"/>
    </source>
</evidence>
<keyword evidence="1" id="KW-0560">Oxidoreductase</keyword>
<dbReference type="InterPro" id="IPR050984">
    <property type="entry name" value="Gfo/Idh/MocA_domain"/>
</dbReference>
<dbReference type="AlphaFoldDB" id="A0AA39WHL2"/>
<dbReference type="PANTHER" id="PTHR22604">
    <property type="entry name" value="OXIDOREDUCTASES"/>
    <property type="match status" value="1"/>
</dbReference>
<dbReference type="GO" id="GO:0016491">
    <property type="term" value="F:oxidoreductase activity"/>
    <property type="evidence" value="ECO:0007669"/>
    <property type="project" value="UniProtKB-KW"/>
</dbReference>
<dbReference type="EMBL" id="JAULSR010000006">
    <property type="protein sequence ID" value="KAK0615550.1"/>
    <property type="molecule type" value="Genomic_DNA"/>
</dbReference>
<dbReference type="Proteomes" id="UP001174934">
    <property type="component" value="Unassembled WGS sequence"/>
</dbReference>
<proteinExistence type="predicted"/>
<dbReference type="Gene3D" id="3.30.360.10">
    <property type="entry name" value="Dihydrodipicolinate Reductase, domain 2"/>
    <property type="match status" value="1"/>
</dbReference>
<gene>
    <name evidence="2" type="ORF">B0T17DRAFT_496559</name>
</gene>
<feature type="non-terminal residue" evidence="2">
    <location>
        <position position="1"/>
    </location>
</feature>
<keyword evidence="3" id="KW-1185">Reference proteome</keyword>